<comment type="subcellular location">
    <subcellularLocation>
        <location evidence="1">Endomembrane system</location>
    </subcellularLocation>
</comment>
<evidence type="ECO:0000256" key="8">
    <source>
        <dbReference type="SAM" id="Phobius"/>
    </source>
</evidence>
<keyword evidence="3" id="KW-0808">Transferase</keyword>
<dbReference type="GO" id="GO:0071555">
    <property type="term" value="P:cell wall organization"/>
    <property type="evidence" value="ECO:0007669"/>
    <property type="project" value="UniProtKB-KW"/>
</dbReference>
<reference evidence="9 10" key="1">
    <citation type="submission" date="2023-12" db="EMBL/GenBank/DDBJ databases">
        <title>A high-quality genome assembly for Dillenia turbinata (Dilleniales).</title>
        <authorList>
            <person name="Chanderbali A."/>
        </authorList>
    </citation>
    <scope>NUCLEOTIDE SEQUENCE [LARGE SCALE GENOMIC DNA]</scope>
    <source>
        <strain evidence="9">LSX21</strain>
        <tissue evidence="9">Leaf</tissue>
    </source>
</reference>
<feature type="transmembrane region" description="Helical" evidence="8">
    <location>
        <begin position="203"/>
        <end position="221"/>
    </location>
</feature>
<evidence type="ECO:0000256" key="6">
    <source>
        <dbReference type="ARBA" id="ARBA00023136"/>
    </source>
</evidence>
<keyword evidence="10" id="KW-1185">Reference proteome</keyword>
<accession>A0AAN8VH50</accession>
<dbReference type="GO" id="GO:0012505">
    <property type="term" value="C:endomembrane system"/>
    <property type="evidence" value="ECO:0007669"/>
    <property type="project" value="UniProtKB-SubCell"/>
</dbReference>
<evidence type="ECO:0000256" key="4">
    <source>
        <dbReference type="ARBA" id="ARBA00022692"/>
    </source>
</evidence>
<evidence type="ECO:0000256" key="5">
    <source>
        <dbReference type="ARBA" id="ARBA00022989"/>
    </source>
</evidence>
<evidence type="ECO:0000256" key="3">
    <source>
        <dbReference type="ARBA" id="ARBA00022679"/>
    </source>
</evidence>
<dbReference type="Pfam" id="PF03552">
    <property type="entry name" value="Cellulose_synt"/>
    <property type="match status" value="1"/>
</dbReference>
<comment type="caution">
    <text evidence="9">The sequence shown here is derived from an EMBL/GenBank/DDBJ whole genome shotgun (WGS) entry which is preliminary data.</text>
</comment>
<dbReference type="AlphaFoldDB" id="A0AAN8VH50"/>
<dbReference type="GO" id="GO:0016020">
    <property type="term" value="C:membrane"/>
    <property type="evidence" value="ECO:0007669"/>
    <property type="project" value="InterPro"/>
</dbReference>
<dbReference type="Proteomes" id="UP001370490">
    <property type="component" value="Unassembled WGS sequence"/>
</dbReference>
<dbReference type="GO" id="GO:0030244">
    <property type="term" value="P:cellulose biosynthetic process"/>
    <property type="evidence" value="ECO:0007669"/>
    <property type="project" value="InterPro"/>
</dbReference>
<feature type="transmembrane region" description="Helical" evidence="8">
    <location>
        <begin position="123"/>
        <end position="143"/>
    </location>
</feature>
<dbReference type="EMBL" id="JBAMMX010000012">
    <property type="protein sequence ID" value="KAK6929826.1"/>
    <property type="molecule type" value="Genomic_DNA"/>
</dbReference>
<sequence length="223" mass="25355">MDLDLLKMCVDISSILDANLTSHSYCLVSSHSFTVLAFIFLSSLLAHLIEVLLTRGLIQTWIYEQQLWKMKTVTSLLCGCLEAITKKIGIRESNFQLTNKAFEDEQVKLYQLGLLDFRTPNMLLVLLVTFTNLNMISFLGGLARVIVTGNWEDMKGKGRIPPSASQISTLYYLIFLVLGHYCTVRINSKPICLLMKKVKDFKLFVRSFGPILFFNILSSFYST</sequence>
<feature type="transmembrane region" description="Helical" evidence="8">
    <location>
        <begin position="33"/>
        <end position="53"/>
    </location>
</feature>
<proteinExistence type="predicted"/>
<keyword evidence="5 8" id="KW-1133">Transmembrane helix</keyword>
<evidence type="ECO:0000256" key="7">
    <source>
        <dbReference type="ARBA" id="ARBA00023316"/>
    </source>
</evidence>
<evidence type="ECO:0000313" key="10">
    <source>
        <dbReference type="Proteomes" id="UP001370490"/>
    </source>
</evidence>
<keyword evidence="2" id="KW-0328">Glycosyltransferase</keyword>
<organism evidence="9 10">
    <name type="scientific">Dillenia turbinata</name>
    <dbReference type="NCBI Taxonomy" id="194707"/>
    <lineage>
        <taxon>Eukaryota</taxon>
        <taxon>Viridiplantae</taxon>
        <taxon>Streptophyta</taxon>
        <taxon>Embryophyta</taxon>
        <taxon>Tracheophyta</taxon>
        <taxon>Spermatophyta</taxon>
        <taxon>Magnoliopsida</taxon>
        <taxon>eudicotyledons</taxon>
        <taxon>Gunneridae</taxon>
        <taxon>Pentapetalae</taxon>
        <taxon>Dilleniales</taxon>
        <taxon>Dilleniaceae</taxon>
        <taxon>Dillenia</taxon>
    </lineage>
</organism>
<keyword evidence="6 8" id="KW-0472">Membrane</keyword>
<evidence type="ECO:0000256" key="2">
    <source>
        <dbReference type="ARBA" id="ARBA00022676"/>
    </source>
</evidence>
<evidence type="ECO:0000256" key="1">
    <source>
        <dbReference type="ARBA" id="ARBA00004308"/>
    </source>
</evidence>
<dbReference type="GO" id="GO:0016760">
    <property type="term" value="F:cellulose synthase (UDP-forming) activity"/>
    <property type="evidence" value="ECO:0007669"/>
    <property type="project" value="InterPro"/>
</dbReference>
<keyword evidence="7" id="KW-0961">Cell wall biogenesis/degradation</keyword>
<dbReference type="InterPro" id="IPR005150">
    <property type="entry name" value="Cellulose_synth"/>
</dbReference>
<dbReference type="PANTHER" id="PTHR13301">
    <property type="entry name" value="X-BOX TRANSCRIPTION FACTOR-RELATED"/>
    <property type="match status" value="1"/>
</dbReference>
<feature type="transmembrane region" description="Helical" evidence="8">
    <location>
        <begin position="163"/>
        <end position="182"/>
    </location>
</feature>
<name>A0AAN8VH50_9MAGN</name>
<keyword evidence="4 8" id="KW-0812">Transmembrane</keyword>
<protein>
    <submittedName>
        <fullName evidence="9">Cellulose synthase</fullName>
    </submittedName>
</protein>
<evidence type="ECO:0000313" key="9">
    <source>
        <dbReference type="EMBL" id="KAK6929826.1"/>
    </source>
</evidence>
<gene>
    <name evidence="9" type="ORF">RJ641_003920</name>
</gene>